<dbReference type="STRING" id="1077947.SAMN05216227_101319"/>
<organism evidence="2 3">
    <name type="scientific">Pseudorhodobacter antarcticus</name>
    <dbReference type="NCBI Taxonomy" id="1077947"/>
    <lineage>
        <taxon>Bacteria</taxon>
        <taxon>Pseudomonadati</taxon>
        <taxon>Pseudomonadota</taxon>
        <taxon>Alphaproteobacteria</taxon>
        <taxon>Rhodobacterales</taxon>
        <taxon>Paracoccaceae</taxon>
        <taxon>Pseudorhodobacter</taxon>
    </lineage>
</organism>
<protein>
    <submittedName>
        <fullName evidence="2">Uncharacterized protein</fullName>
    </submittedName>
</protein>
<accession>A0A1H8G7E5</accession>
<keyword evidence="3" id="KW-1185">Reference proteome</keyword>
<name>A0A1H8G7E5_9RHOB</name>
<keyword evidence="1" id="KW-0732">Signal</keyword>
<dbReference type="AlphaFoldDB" id="A0A1H8G7E5"/>
<evidence type="ECO:0000313" key="2">
    <source>
        <dbReference type="EMBL" id="SEN39664.1"/>
    </source>
</evidence>
<reference evidence="2 3" key="1">
    <citation type="submission" date="2016-10" db="EMBL/GenBank/DDBJ databases">
        <authorList>
            <person name="de Groot N.N."/>
        </authorList>
    </citation>
    <scope>NUCLEOTIDE SEQUENCE [LARGE SCALE GENOMIC DNA]</scope>
    <source>
        <strain evidence="2 3">CGMCC 1.10836</strain>
    </source>
</reference>
<dbReference type="Proteomes" id="UP000183002">
    <property type="component" value="Unassembled WGS sequence"/>
</dbReference>
<evidence type="ECO:0000313" key="3">
    <source>
        <dbReference type="Proteomes" id="UP000183002"/>
    </source>
</evidence>
<dbReference type="RefSeq" id="WP_139193983.1">
    <property type="nucleotide sequence ID" value="NZ_FOCO01000013.1"/>
</dbReference>
<sequence>MKNTLLTLLFMTIPVVASSFETGTSAFRWSSDLAAEEFAPIAMSGVPNSIYGMARDGAIYLCVVADSSENQAKRKLVLLAELAGENPEPMLPNIPVTCILT</sequence>
<feature type="signal peptide" evidence="1">
    <location>
        <begin position="1"/>
        <end position="17"/>
    </location>
</feature>
<gene>
    <name evidence="2" type="ORF">SAMN05216227_101319</name>
</gene>
<dbReference type="EMBL" id="FOCO01000013">
    <property type="protein sequence ID" value="SEN39664.1"/>
    <property type="molecule type" value="Genomic_DNA"/>
</dbReference>
<feature type="chain" id="PRO_5010162116" evidence="1">
    <location>
        <begin position="18"/>
        <end position="101"/>
    </location>
</feature>
<proteinExistence type="predicted"/>
<evidence type="ECO:0000256" key="1">
    <source>
        <dbReference type="SAM" id="SignalP"/>
    </source>
</evidence>